<comment type="caution">
    <text evidence="4">The sequence shown here is derived from an EMBL/GenBank/DDBJ whole genome shotgun (WGS) entry which is preliminary data.</text>
</comment>
<dbReference type="InterPro" id="IPR013096">
    <property type="entry name" value="Cupin_2"/>
</dbReference>
<gene>
    <name evidence="4" type="ORF">H0I39_06760</name>
</gene>
<dbReference type="Pfam" id="PF07883">
    <property type="entry name" value="Cupin_2"/>
    <property type="match status" value="1"/>
</dbReference>
<dbReference type="PANTHER" id="PTHR41517:SF1">
    <property type="entry name" value="CUPIN"/>
    <property type="match status" value="1"/>
</dbReference>
<dbReference type="SUPFAM" id="SSF51182">
    <property type="entry name" value="RmlC-like cupins"/>
    <property type="match status" value="1"/>
</dbReference>
<feature type="domain" description="Cupin type-2" evidence="3">
    <location>
        <begin position="108"/>
        <end position="175"/>
    </location>
</feature>
<evidence type="ECO:0000313" key="5">
    <source>
        <dbReference type="Proteomes" id="UP000589716"/>
    </source>
</evidence>
<proteinExistence type="predicted"/>
<dbReference type="PANTHER" id="PTHR41517">
    <property type="entry name" value="1,2-DIOXYGENASE PROTEIN-RELATED"/>
    <property type="match status" value="1"/>
</dbReference>
<keyword evidence="5" id="KW-1185">Reference proteome</keyword>
<dbReference type="AlphaFoldDB" id="A0A853IXE5"/>
<dbReference type="InterPro" id="IPR014710">
    <property type="entry name" value="RmlC-like_jellyroll"/>
</dbReference>
<name>A0A853IXE5_9BURK</name>
<dbReference type="RefSeq" id="WP_180549999.1">
    <property type="nucleotide sequence ID" value="NZ_JACCKX010000001.1"/>
</dbReference>
<evidence type="ECO:0000256" key="1">
    <source>
        <dbReference type="ARBA" id="ARBA00022964"/>
    </source>
</evidence>
<sequence>MNALDAVNSLGHADSLGRLEDLPADYVKAINDLSVAPLWPQLRGLLPRGKPARATQPFMWRYQDIRPHLLRAGELTPIEKAERRVLVLCNPGHGLDKLVATPTIYVGLQLILPGEVAPNHRHTPTAVRFVIEGSGGYTTVNSEKCPMEKGDLILTPALNWHEHGHGGSGPVVWLDALDLPMIYAMEASYAIEGPSQTLNDALDASQNTYRRAGLLPYASLGQAQRADYPQIRYPWKEVREALGAIATVTPKDEAVQLAYVNPETGKPCLPTLGFSAQQLRAGQDFSPRKRSASSVIHVIEGQGESVIDGVTLQWGEGDTLAIPTHAEVTHRARAKDAYLFHVDDAPMQRALGFYEDF</sequence>
<accession>A0A853IXE5</accession>
<dbReference type="InterPro" id="IPR047183">
    <property type="entry name" value="GDO-like"/>
</dbReference>
<dbReference type="CDD" id="cd02216">
    <property type="entry name" value="cupin_GDO-like_N"/>
    <property type="match status" value="1"/>
</dbReference>
<dbReference type="Proteomes" id="UP000589716">
    <property type="component" value="Unassembled WGS sequence"/>
</dbReference>
<dbReference type="InterPro" id="IPR011051">
    <property type="entry name" value="RmlC_Cupin_sf"/>
</dbReference>
<evidence type="ECO:0000313" key="4">
    <source>
        <dbReference type="EMBL" id="NZA01538.1"/>
    </source>
</evidence>
<dbReference type="CDD" id="cd06992">
    <property type="entry name" value="cupin_GDO-like_C"/>
    <property type="match status" value="1"/>
</dbReference>
<protein>
    <submittedName>
        <fullName evidence="4">Cupin domain-containing protein</fullName>
    </submittedName>
</protein>
<evidence type="ECO:0000259" key="3">
    <source>
        <dbReference type="Pfam" id="PF07883"/>
    </source>
</evidence>
<keyword evidence="2" id="KW-0560">Oxidoreductase</keyword>
<reference evidence="4 5" key="1">
    <citation type="submission" date="2020-07" db="EMBL/GenBank/DDBJ databases">
        <authorList>
            <person name="Maaloum M."/>
        </authorList>
    </citation>
    <scope>NUCLEOTIDE SEQUENCE [LARGE SCALE GENOMIC DNA]</scope>
    <source>
        <strain evidence="4 5">GCS-AN-3</strain>
    </source>
</reference>
<dbReference type="GO" id="GO:0051213">
    <property type="term" value="F:dioxygenase activity"/>
    <property type="evidence" value="ECO:0007669"/>
    <property type="project" value="UniProtKB-KW"/>
</dbReference>
<dbReference type="Gene3D" id="2.60.120.10">
    <property type="entry name" value="Jelly Rolls"/>
    <property type="match status" value="1"/>
</dbReference>
<dbReference type="EMBL" id="JACCKX010000001">
    <property type="protein sequence ID" value="NZA01538.1"/>
    <property type="molecule type" value="Genomic_DNA"/>
</dbReference>
<evidence type="ECO:0000256" key="2">
    <source>
        <dbReference type="ARBA" id="ARBA00023002"/>
    </source>
</evidence>
<organism evidence="4 5">
    <name type="scientific">Ottowia beijingensis</name>
    <dbReference type="NCBI Taxonomy" id="1207057"/>
    <lineage>
        <taxon>Bacteria</taxon>
        <taxon>Pseudomonadati</taxon>
        <taxon>Pseudomonadota</taxon>
        <taxon>Betaproteobacteria</taxon>
        <taxon>Burkholderiales</taxon>
        <taxon>Comamonadaceae</taxon>
        <taxon>Ottowia</taxon>
    </lineage>
</organism>
<keyword evidence="1" id="KW-0223">Dioxygenase</keyword>